<evidence type="ECO:0000313" key="11">
    <source>
        <dbReference type="Proteomes" id="UP000027432"/>
    </source>
</evidence>
<accession>A0A074K0R1</accession>
<dbReference type="EMBL" id="AUND01000004">
    <property type="protein sequence ID" value="KEO55152.1"/>
    <property type="molecule type" value="Genomic_DNA"/>
</dbReference>
<sequence length="401" mass="41983">MLWETVRLALTAIIRNALRSFLTVLGVVIGVAAVIAMVTVGQGSSEQVSANVESLGTSVLILRPGAQMMGPGTRDNAPSFKLADVEALQDLSALSAVAPVVSTSETAVYGNTNRSTSITGTTSDYLEIGGWEIARGRGFSTAEDRSGANVCIIGETVRTALFGSTDPTGEKIRIKSISCEVIGLLVAKGAGSFGQDQDDLVIMPVRTVQRRLLGGQDVSSISMTVAPGVSSERAISDIKTLMRDRRRIAIGEEDDFSVNDMKELASMLNSVNSVLTGLLSSVAAVSLLVGGIGIMNIMLVSVTERTREIGIRLSVGAQASQVLMQFLVEAVVLSLLGGVIGILAGLGLAYVAAQIMEIPFSPSLDVIALAFGFSAVVGMVFGYFPARAAARLDPIEALHYQ</sequence>
<evidence type="ECO:0000256" key="4">
    <source>
        <dbReference type="ARBA" id="ARBA00022989"/>
    </source>
</evidence>
<protein>
    <recommendedName>
        <fullName evidence="12">Multidrug ABC transporter substrate-binding protein</fullName>
    </recommendedName>
</protein>
<dbReference type="InterPro" id="IPR050250">
    <property type="entry name" value="Macrolide_Exporter_MacB"/>
</dbReference>
<evidence type="ECO:0000256" key="3">
    <source>
        <dbReference type="ARBA" id="ARBA00022692"/>
    </source>
</evidence>
<comment type="similarity">
    <text evidence="6">Belongs to the ABC-4 integral membrane protein family.</text>
</comment>
<dbReference type="GO" id="GO:0022857">
    <property type="term" value="F:transmembrane transporter activity"/>
    <property type="evidence" value="ECO:0007669"/>
    <property type="project" value="TreeGrafter"/>
</dbReference>
<evidence type="ECO:0008006" key="12">
    <source>
        <dbReference type="Google" id="ProtNLM"/>
    </source>
</evidence>
<evidence type="ECO:0000256" key="6">
    <source>
        <dbReference type="ARBA" id="ARBA00038076"/>
    </source>
</evidence>
<evidence type="ECO:0000313" key="10">
    <source>
        <dbReference type="EMBL" id="KEO55152.1"/>
    </source>
</evidence>
<dbReference type="Pfam" id="PF02687">
    <property type="entry name" value="FtsX"/>
    <property type="match status" value="1"/>
</dbReference>
<feature type="domain" description="ABC3 transporter permease C-terminal" evidence="8">
    <location>
        <begin position="281"/>
        <end position="394"/>
    </location>
</feature>
<keyword evidence="11" id="KW-1185">Reference proteome</keyword>
<dbReference type="GO" id="GO:0005886">
    <property type="term" value="C:plasma membrane"/>
    <property type="evidence" value="ECO:0007669"/>
    <property type="project" value="UniProtKB-SubCell"/>
</dbReference>
<dbReference type="InterPro" id="IPR025857">
    <property type="entry name" value="MacB_PCD"/>
</dbReference>
<feature type="domain" description="MacB-like periplasmic core" evidence="9">
    <location>
        <begin position="20"/>
        <end position="240"/>
    </location>
</feature>
<evidence type="ECO:0000259" key="9">
    <source>
        <dbReference type="Pfam" id="PF12704"/>
    </source>
</evidence>
<evidence type="ECO:0000259" key="8">
    <source>
        <dbReference type="Pfam" id="PF02687"/>
    </source>
</evidence>
<dbReference type="RefSeq" id="WP_038074092.1">
    <property type="nucleotide sequence ID" value="NZ_AUND01000004.1"/>
</dbReference>
<dbReference type="Proteomes" id="UP000027432">
    <property type="component" value="Unassembled WGS sequence"/>
</dbReference>
<proteinExistence type="inferred from homology"/>
<keyword evidence="4 7" id="KW-1133">Transmembrane helix</keyword>
<name>A0A074K0R1_9RHOB</name>
<keyword evidence="5 7" id="KW-0472">Membrane</keyword>
<evidence type="ECO:0000256" key="2">
    <source>
        <dbReference type="ARBA" id="ARBA00022475"/>
    </source>
</evidence>
<dbReference type="STRING" id="1353537.TP2_16365"/>
<comment type="subcellular location">
    <subcellularLocation>
        <location evidence="1">Cell membrane</location>
        <topology evidence="1">Multi-pass membrane protein</topology>
    </subcellularLocation>
</comment>
<organism evidence="10 11">
    <name type="scientific">Thioclava pacifica DSM 10166</name>
    <dbReference type="NCBI Taxonomy" id="1353537"/>
    <lineage>
        <taxon>Bacteria</taxon>
        <taxon>Pseudomonadati</taxon>
        <taxon>Pseudomonadota</taxon>
        <taxon>Alphaproteobacteria</taxon>
        <taxon>Rhodobacterales</taxon>
        <taxon>Paracoccaceae</taxon>
        <taxon>Thioclava</taxon>
    </lineage>
</organism>
<reference evidence="10 11" key="1">
    <citation type="submission" date="2013-07" db="EMBL/GenBank/DDBJ databases">
        <title>Thioclava pacifica DSM 10166 Genome Sequencing.</title>
        <authorList>
            <person name="Lai Q."/>
            <person name="Shao Z."/>
        </authorList>
    </citation>
    <scope>NUCLEOTIDE SEQUENCE [LARGE SCALE GENOMIC DNA]</scope>
    <source>
        <strain evidence="10 11">DSM 10166</strain>
    </source>
</reference>
<dbReference type="Pfam" id="PF12704">
    <property type="entry name" value="MacB_PCD"/>
    <property type="match status" value="1"/>
</dbReference>
<feature type="transmembrane region" description="Helical" evidence="7">
    <location>
        <begin position="278"/>
        <end position="302"/>
    </location>
</feature>
<keyword evidence="2" id="KW-1003">Cell membrane</keyword>
<evidence type="ECO:0000256" key="5">
    <source>
        <dbReference type="ARBA" id="ARBA00023136"/>
    </source>
</evidence>
<comment type="caution">
    <text evidence="10">The sequence shown here is derived from an EMBL/GenBank/DDBJ whole genome shotgun (WGS) entry which is preliminary data.</text>
</comment>
<feature type="transmembrane region" description="Helical" evidence="7">
    <location>
        <begin position="364"/>
        <end position="384"/>
    </location>
</feature>
<feature type="transmembrane region" description="Helical" evidence="7">
    <location>
        <begin position="21"/>
        <end position="41"/>
    </location>
</feature>
<dbReference type="InterPro" id="IPR003838">
    <property type="entry name" value="ABC3_permease_C"/>
</dbReference>
<evidence type="ECO:0000256" key="7">
    <source>
        <dbReference type="SAM" id="Phobius"/>
    </source>
</evidence>
<dbReference type="AlphaFoldDB" id="A0A074K0R1"/>
<keyword evidence="3 7" id="KW-0812">Transmembrane</keyword>
<feature type="transmembrane region" description="Helical" evidence="7">
    <location>
        <begin position="323"/>
        <end position="352"/>
    </location>
</feature>
<dbReference type="PANTHER" id="PTHR30572">
    <property type="entry name" value="MEMBRANE COMPONENT OF TRANSPORTER-RELATED"/>
    <property type="match status" value="1"/>
</dbReference>
<dbReference type="eggNOG" id="COG0577">
    <property type="taxonomic scope" value="Bacteria"/>
</dbReference>
<evidence type="ECO:0000256" key="1">
    <source>
        <dbReference type="ARBA" id="ARBA00004651"/>
    </source>
</evidence>
<dbReference type="OrthoDB" id="9802264at2"/>
<gene>
    <name evidence="10" type="ORF">TP2_16365</name>
</gene>
<dbReference type="PANTHER" id="PTHR30572:SF4">
    <property type="entry name" value="ABC TRANSPORTER PERMEASE YTRF"/>
    <property type="match status" value="1"/>
</dbReference>